<dbReference type="Proteomes" id="UP000637632">
    <property type="component" value="Unassembled WGS sequence"/>
</dbReference>
<dbReference type="Gene3D" id="1.10.390.10">
    <property type="entry name" value="Neutral Protease Domain 2"/>
    <property type="match status" value="1"/>
</dbReference>
<evidence type="ECO:0000313" key="3">
    <source>
        <dbReference type="EMBL" id="MBC3811074.1"/>
    </source>
</evidence>
<proteinExistence type="predicted"/>
<dbReference type="SUPFAM" id="SSF50156">
    <property type="entry name" value="PDZ domain-like"/>
    <property type="match status" value="1"/>
</dbReference>
<organism evidence="3 4">
    <name type="scientific">Undibacterium aquatile</name>
    <dbReference type="NCBI Taxonomy" id="1537398"/>
    <lineage>
        <taxon>Bacteria</taxon>
        <taxon>Pseudomonadati</taxon>
        <taxon>Pseudomonadota</taxon>
        <taxon>Betaproteobacteria</taxon>
        <taxon>Burkholderiales</taxon>
        <taxon>Oxalobacteraceae</taxon>
        <taxon>Undibacterium</taxon>
    </lineage>
</organism>
<evidence type="ECO:0000256" key="1">
    <source>
        <dbReference type="SAM" id="SignalP"/>
    </source>
</evidence>
<keyword evidence="1" id="KW-0732">Signal</keyword>
<reference evidence="3 4" key="1">
    <citation type="submission" date="2020-08" db="EMBL/GenBank/DDBJ databases">
        <title>Novel species isolated from subtropical streams in China.</title>
        <authorList>
            <person name="Lu H."/>
        </authorList>
    </citation>
    <scope>NUCLEOTIDE SEQUENCE [LARGE SCALE GENOMIC DNA]</scope>
    <source>
        <strain evidence="3 4">CCTCC AB 2015119</strain>
    </source>
</reference>
<dbReference type="Pfam" id="PF05299">
    <property type="entry name" value="Peptidase_M61"/>
    <property type="match status" value="1"/>
</dbReference>
<gene>
    <name evidence="3" type="ORF">H8K26_06430</name>
</gene>
<dbReference type="InterPro" id="IPR024191">
    <property type="entry name" value="Peptidase_M61"/>
</dbReference>
<dbReference type="InterPro" id="IPR040756">
    <property type="entry name" value="Peptidase_M61_N"/>
</dbReference>
<evidence type="ECO:0000259" key="2">
    <source>
        <dbReference type="PROSITE" id="PS50106"/>
    </source>
</evidence>
<dbReference type="EMBL" id="JACOFT010000002">
    <property type="protein sequence ID" value="MBC3811074.1"/>
    <property type="molecule type" value="Genomic_DNA"/>
</dbReference>
<dbReference type="InterPro" id="IPR036034">
    <property type="entry name" value="PDZ_sf"/>
</dbReference>
<dbReference type="PIRSF" id="PIRSF016493">
    <property type="entry name" value="Glycyl_aminpptds"/>
    <property type="match status" value="1"/>
</dbReference>
<feature type="domain" description="PDZ" evidence="2">
    <location>
        <begin position="552"/>
        <end position="632"/>
    </location>
</feature>
<dbReference type="Gene3D" id="2.60.40.3650">
    <property type="match status" value="1"/>
</dbReference>
<dbReference type="RefSeq" id="WP_190478211.1">
    <property type="nucleotide sequence ID" value="NZ_JACOFT010000002.1"/>
</dbReference>
<name>A0ABR6XDV0_9BURK</name>
<comment type="caution">
    <text evidence="3">The sequence shown here is derived from an EMBL/GenBank/DDBJ whole genome shotgun (WGS) entry which is preliminary data.</text>
</comment>
<dbReference type="Gene3D" id="2.30.42.10">
    <property type="match status" value="1"/>
</dbReference>
<dbReference type="InterPro" id="IPR007963">
    <property type="entry name" value="Peptidase_M61_catalytic"/>
</dbReference>
<evidence type="ECO:0000313" key="4">
    <source>
        <dbReference type="Proteomes" id="UP000637632"/>
    </source>
</evidence>
<dbReference type="SUPFAM" id="SSF55486">
    <property type="entry name" value="Metalloproteases ('zincins'), catalytic domain"/>
    <property type="match status" value="1"/>
</dbReference>
<dbReference type="PROSITE" id="PS50106">
    <property type="entry name" value="PDZ"/>
    <property type="match status" value="1"/>
</dbReference>
<sequence length="668" mass="74363">MRLPASKPLSSATALPPLIAPFIAPLLSGFIMASGALAATANAAADNNQVNAGKSVSNINKAYPGVVQLIVDASDLDRKIFNIRASIPVQAGPLTLYFPEWLPGKHGTNSALNQLAGLRFSGNQQAIAWKRDPLNMYAFHLQIPAGVSQLNAEYQFLSPTEDKFGRVTMTPDIIGVQWNNMILYPAGAASDQIRIQPTLILPAGFQFGSALELAEKRENQGQRPSQNEFQFKPVTLEELVDSPVFAGKYFKRFDLNPGAKIPVHLNVVADKPESLNATPEQIAAHQALVQQASTLFGSQHYRHYDFLLSLSDEFSGIGLEHHQSSENGVRPGYFSDWAKKSSGRDLLAHEYTHSWNGKFRRPADLLTPHFNTPMQDSLLWVYEGQTQYWGYVLAARSGLMKQEHIRDVLANVAAYYDHQSGRNWRNLQDTTNNPVFVSRRSQAWSDFQRDEDYYREGALLWLEVDAQLRALSAEKYSLNDFAGKFFGVNNGSTTPLSYQLSDIISTLNEIQPFDWGHFLQERLEGLQSKTPTASLELAGWKLVYTEKPSEYAKATEDAQDGDFLYSLGFSLDKTGKITRLLLNSPAGKANILSGSLIIAVNGKSYKADALKSAITNAKTQKQAIELIVRHGEYYRTIRLDYFEGLKYPALVRNNLVPDRLSKILTPLK</sequence>
<dbReference type="InterPro" id="IPR001478">
    <property type="entry name" value="PDZ"/>
</dbReference>
<dbReference type="InterPro" id="IPR027268">
    <property type="entry name" value="Peptidase_M4/M1_CTD_sf"/>
</dbReference>
<accession>A0ABR6XDV0</accession>
<dbReference type="Pfam" id="PF17899">
    <property type="entry name" value="Peptidase_M61_N"/>
    <property type="match status" value="1"/>
</dbReference>
<protein>
    <submittedName>
        <fullName evidence="3">M61 family metallopeptidase</fullName>
    </submittedName>
</protein>
<keyword evidence="4" id="KW-1185">Reference proteome</keyword>
<feature type="chain" id="PRO_5047405529" evidence="1">
    <location>
        <begin position="39"/>
        <end position="668"/>
    </location>
</feature>
<feature type="signal peptide" evidence="1">
    <location>
        <begin position="1"/>
        <end position="38"/>
    </location>
</feature>
<dbReference type="SMART" id="SM00228">
    <property type="entry name" value="PDZ"/>
    <property type="match status" value="1"/>
</dbReference>